<gene>
    <name evidence="4" type="ORF">NTEN_LOCUS12355</name>
</gene>
<evidence type="ECO:0000256" key="2">
    <source>
        <dbReference type="SAM" id="SignalP"/>
    </source>
</evidence>
<evidence type="ECO:0000313" key="5">
    <source>
        <dbReference type="Proteomes" id="UP000479000"/>
    </source>
</evidence>
<feature type="region of interest" description="Disordered" evidence="1">
    <location>
        <begin position="58"/>
        <end position="80"/>
    </location>
</feature>
<dbReference type="Pfam" id="PF00688">
    <property type="entry name" value="TGFb_propeptide"/>
    <property type="match status" value="1"/>
</dbReference>
<accession>A0A6H5GVF7</accession>
<dbReference type="Proteomes" id="UP000479000">
    <property type="component" value="Unassembled WGS sequence"/>
</dbReference>
<proteinExistence type="predicted"/>
<reference evidence="4 5" key="1">
    <citation type="submission" date="2020-02" db="EMBL/GenBank/DDBJ databases">
        <authorList>
            <person name="Ferguson B K."/>
        </authorList>
    </citation>
    <scope>NUCLEOTIDE SEQUENCE [LARGE SCALE GENOMIC DNA]</scope>
</reference>
<protein>
    <recommendedName>
        <fullName evidence="3">TGF-beta propeptide domain-containing protein</fullName>
    </recommendedName>
</protein>
<keyword evidence="5" id="KW-1185">Reference proteome</keyword>
<organism evidence="4 5">
    <name type="scientific">Nesidiocoris tenuis</name>
    <dbReference type="NCBI Taxonomy" id="355587"/>
    <lineage>
        <taxon>Eukaryota</taxon>
        <taxon>Metazoa</taxon>
        <taxon>Ecdysozoa</taxon>
        <taxon>Arthropoda</taxon>
        <taxon>Hexapoda</taxon>
        <taxon>Insecta</taxon>
        <taxon>Pterygota</taxon>
        <taxon>Neoptera</taxon>
        <taxon>Paraneoptera</taxon>
        <taxon>Hemiptera</taxon>
        <taxon>Heteroptera</taxon>
        <taxon>Panheteroptera</taxon>
        <taxon>Cimicomorpha</taxon>
        <taxon>Miridae</taxon>
        <taxon>Dicyphina</taxon>
        <taxon>Nesidiocoris</taxon>
    </lineage>
</organism>
<dbReference type="AlphaFoldDB" id="A0A6H5GVF7"/>
<feature type="region of interest" description="Disordered" evidence="1">
    <location>
        <begin position="379"/>
        <end position="405"/>
    </location>
</feature>
<evidence type="ECO:0000313" key="4">
    <source>
        <dbReference type="EMBL" id="CAB0006924.1"/>
    </source>
</evidence>
<evidence type="ECO:0000259" key="3">
    <source>
        <dbReference type="Pfam" id="PF00688"/>
    </source>
</evidence>
<dbReference type="InterPro" id="IPR001111">
    <property type="entry name" value="TGF-b_propeptide"/>
</dbReference>
<sequence>MLKHLLVLLCATTVVLCRPTARNVLAAVRSLSDDELTALEIALGLPTATDDIDENAVDDDEEMQGDQPQPGGNETALDPIKSRSSWDLVGGRDREQRIKTIMQQVLQFAGRDMMRSNSSLPPSSRKQSDTIDRIYDEMKKIQYSSDIFTEKVQNFHPACELPRNTDEEMWESGQAMKLHFELPFPVPAPGSTIQIQSAKLRLYKVSQAPPNTDEKRDTPQRYPVVGAPLEPEDRKIRVSAYWYTRSLKRNRVKRKLLDSMMLPIFADEWTELNVKSAVTSWKETGKNFGLAVEVENEDGVLLQTTKYFVAMNCSKDAGPARSMPGFIIDAMQNKTAARAVGIHFYPSIEISTIEFPKSTEGSSYGVVKYPLDSVHRLRHNHHRQQSTTPANDSLEQIVWDDPTDR</sequence>
<feature type="chain" id="PRO_5026090753" description="TGF-beta propeptide domain-containing protein" evidence="2">
    <location>
        <begin position="18"/>
        <end position="405"/>
    </location>
</feature>
<feature type="signal peptide" evidence="2">
    <location>
        <begin position="1"/>
        <end position="17"/>
    </location>
</feature>
<keyword evidence="2" id="KW-0732">Signal</keyword>
<feature type="domain" description="TGF-beta propeptide" evidence="3">
    <location>
        <begin position="139"/>
        <end position="297"/>
    </location>
</feature>
<dbReference type="EMBL" id="CADCXU010018539">
    <property type="protein sequence ID" value="CAB0006924.1"/>
    <property type="molecule type" value="Genomic_DNA"/>
</dbReference>
<dbReference type="Gene3D" id="2.60.120.970">
    <property type="match status" value="1"/>
</dbReference>
<evidence type="ECO:0000256" key="1">
    <source>
        <dbReference type="SAM" id="MobiDB-lite"/>
    </source>
</evidence>
<name>A0A6H5GVF7_9HEMI</name>
<feature type="compositionally biased region" description="Polar residues" evidence="1">
    <location>
        <begin position="385"/>
        <end position="394"/>
    </location>
</feature>
<dbReference type="OrthoDB" id="6287506at2759"/>